<dbReference type="SUPFAM" id="SSF56784">
    <property type="entry name" value="HAD-like"/>
    <property type="match status" value="1"/>
</dbReference>
<dbReference type="CDD" id="cd03788">
    <property type="entry name" value="GT20_TPS"/>
    <property type="match status" value="1"/>
</dbReference>
<dbReference type="GO" id="GO:0003825">
    <property type="term" value="F:alpha,alpha-trehalose-phosphate synthase (UDP-forming) activity"/>
    <property type="evidence" value="ECO:0007669"/>
    <property type="project" value="TreeGrafter"/>
</dbReference>
<keyword evidence="4" id="KW-1185">Reference proteome</keyword>
<accession>A0A4Y8L7F9</accession>
<dbReference type="NCBIfam" id="TIGR01484">
    <property type="entry name" value="HAD-SF-IIB"/>
    <property type="match status" value="1"/>
</dbReference>
<dbReference type="OrthoDB" id="9761633at2"/>
<comment type="similarity">
    <text evidence="2">Belongs to the glycosyltransferase 20 family.</text>
</comment>
<dbReference type="InterPro" id="IPR023214">
    <property type="entry name" value="HAD_sf"/>
</dbReference>
<dbReference type="CDD" id="cd01627">
    <property type="entry name" value="HAD_TPP"/>
    <property type="match status" value="1"/>
</dbReference>
<dbReference type="Gene3D" id="3.40.50.2000">
    <property type="entry name" value="Glycogen Phosphorylase B"/>
    <property type="match status" value="2"/>
</dbReference>
<dbReference type="Gene3D" id="3.30.70.1020">
    <property type="entry name" value="Trehalose-6-phosphate phosphatase related protein, domain 2"/>
    <property type="match status" value="1"/>
</dbReference>
<dbReference type="Gene3D" id="3.40.50.1000">
    <property type="entry name" value="HAD superfamily/HAD-like"/>
    <property type="match status" value="1"/>
</dbReference>
<gene>
    <name evidence="3" type="ORF">E2605_00075</name>
</gene>
<dbReference type="InterPro" id="IPR036412">
    <property type="entry name" value="HAD-like_sf"/>
</dbReference>
<dbReference type="SUPFAM" id="SSF53756">
    <property type="entry name" value="UDP-Glycosyltransferase/glycogen phosphorylase"/>
    <property type="match status" value="1"/>
</dbReference>
<comment type="caution">
    <text evidence="3">The sequence shown here is derived from an EMBL/GenBank/DDBJ whole genome shotgun (WGS) entry which is preliminary data.</text>
</comment>
<dbReference type="InterPro" id="IPR001830">
    <property type="entry name" value="Glyco_trans_20"/>
</dbReference>
<dbReference type="STRING" id="1121485.GCA_000426485_00776"/>
<name>A0A4Y8L7F9_9BACT</name>
<dbReference type="InterPro" id="IPR006379">
    <property type="entry name" value="HAD-SF_hydro_IIB"/>
</dbReference>
<dbReference type="GO" id="GO:0005829">
    <property type="term" value="C:cytosol"/>
    <property type="evidence" value="ECO:0007669"/>
    <property type="project" value="TreeGrafter"/>
</dbReference>
<dbReference type="NCBIfam" id="NF011071">
    <property type="entry name" value="PRK14501.1"/>
    <property type="match status" value="1"/>
</dbReference>
<dbReference type="PANTHER" id="PTHR10788:SF106">
    <property type="entry name" value="BCDNA.GH08860"/>
    <property type="match status" value="1"/>
</dbReference>
<dbReference type="GO" id="GO:0004805">
    <property type="term" value="F:trehalose-phosphatase activity"/>
    <property type="evidence" value="ECO:0007669"/>
    <property type="project" value="TreeGrafter"/>
</dbReference>
<dbReference type="EMBL" id="SOML01000001">
    <property type="protein sequence ID" value="TFD98513.1"/>
    <property type="molecule type" value="Genomic_DNA"/>
</dbReference>
<dbReference type="AlphaFoldDB" id="A0A4Y8L7F9"/>
<reference evidence="3 4" key="1">
    <citation type="submission" date="2019-03" db="EMBL/GenBank/DDBJ databases">
        <title>San Antonio Military Medical Center submission to MRSN (WRAIR), pending publication.</title>
        <authorList>
            <person name="Blyth D.M."/>
            <person name="Mccarthy S.L."/>
            <person name="Schall S.E."/>
            <person name="Stam J.A."/>
            <person name="Ong A.C."/>
            <person name="Mcgann P.T."/>
        </authorList>
    </citation>
    <scope>NUCLEOTIDE SEQUENCE [LARGE SCALE GENOMIC DNA]</scope>
    <source>
        <strain evidence="3 4">MRSN571793</strain>
    </source>
</reference>
<dbReference type="Proteomes" id="UP000297861">
    <property type="component" value="Unassembled WGS sequence"/>
</dbReference>
<evidence type="ECO:0000313" key="4">
    <source>
        <dbReference type="Proteomes" id="UP000297861"/>
    </source>
</evidence>
<sequence length="722" mass="83007">MKIIIISNRLPLKIVEEKNEFKLIKSEGGLATGLGSLVTKREKHWLGWPGLHINDDNKKAEIDNQMEDLNFHPVYLTPSQIKNYYEGYSNSTIWPLCHYFYSYMGSNNSYWEAYKEVNALFCEAALKIIEPGDIVWIQDYQLMLLPAMIREKIQDVSIGYFHHIPFPSYEMFRVLPERAEILKGLLGADLVAFHTYDYMRHFVSAVYRVLGHECVLDEIQLEDRIVEVDAFPMGINYNLFHDAILRPEVQEKAKQLREGFGSNKLILSVDRLDYSKGIIQRLKGFIKFLKHNPQYHGKVSLVMIVVPSRDTVDTYAKLKTRINEFIGGINGKYSTLSWTPVYYFYRAFSFEELTAMYHLADIALVTPLRDGMNLVAKEYIAAKRDKPGVLILSEMAGAVIELSDAIIVNPNNTKEIEDGIIEALEMPVNKQLVKLKKLQEIVSTQTVEQWASDFISELKTIKDHNNDRYAKVIDNNQVEIIQNSYKNASKRLIIFDYDGTLSPFYKDPTEAYPREDLLKLLAKLSDDPKNKVIINSGRNSETLDKWFGELNIGLAAEHGVYYKENGVWHSNLQEIVWDDEVMNILKHTTKKTPYSKIEEKKTALVWHYRAVDTWLADLRVNQLIKELINPCSRLNLQIMRGNKVIEIKSSDYNKGSETLRLMSQDKYDFIMAIGDDTTDEDMFAVLPSDSVTIKVGRISDIAKYNLPAQSLVTPFLKRITGA</sequence>
<dbReference type="PANTHER" id="PTHR10788">
    <property type="entry name" value="TREHALOSE-6-PHOSPHATE SYNTHASE"/>
    <property type="match status" value="1"/>
</dbReference>
<dbReference type="NCBIfam" id="TIGR00685">
    <property type="entry name" value="T6PP"/>
    <property type="match status" value="1"/>
</dbReference>
<dbReference type="InterPro" id="IPR003337">
    <property type="entry name" value="Trehalose_PPase"/>
</dbReference>
<organism evidence="3 4">
    <name type="scientific">Dysgonomonas capnocytophagoides</name>
    <dbReference type="NCBI Taxonomy" id="45254"/>
    <lineage>
        <taxon>Bacteria</taxon>
        <taxon>Pseudomonadati</taxon>
        <taxon>Bacteroidota</taxon>
        <taxon>Bacteroidia</taxon>
        <taxon>Bacteroidales</taxon>
        <taxon>Dysgonomonadaceae</taxon>
        <taxon>Dysgonomonas</taxon>
    </lineage>
</organism>
<evidence type="ECO:0000256" key="1">
    <source>
        <dbReference type="ARBA" id="ARBA00006330"/>
    </source>
</evidence>
<evidence type="ECO:0000313" key="3">
    <source>
        <dbReference type="EMBL" id="TFD98513.1"/>
    </source>
</evidence>
<protein>
    <submittedName>
        <fullName evidence="3">Bifunctional alpha,alpha-trehalose-phosphate synthase (UDP-forming)/trehalose-phosphatase</fullName>
    </submittedName>
</protein>
<dbReference type="Pfam" id="PF00982">
    <property type="entry name" value="Glyco_transf_20"/>
    <property type="match status" value="1"/>
</dbReference>
<comment type="similarity">
    <text evidence="1">In the C-terminal section; belongs to the trehalose phosphatase family.</text>
</comment>
<dbReference type="GO" id="GO:0005992">
    <property type="term" value="P:trehalose biosynthetic process"/>
    <property type="evidence" value="ECO:0007669"/>
    <property type="project" value="InterPro"/>
</dbReference>
<evidence type="ECO:0000256" key="2">
    <source>
        <dbReference type="ARBA" id="ARBA00008799"/>
    </source>
</evidence>
<proteinExistence type="inferred from homology"/>
<dbReference type="Pfam" id="PF02358">
    <property type="entry name" value="Trehalose_PPase"/>
    <property type="match status" value="1"/>
</dbReference>
<dbReference type="RefSeq" id="WP_026625016.1">
    <property type="nucleotide sequence ID" value="NZ_JAWZLG010000034.1"/>
</dbReference>